<evidence type="ECO:0000259" key="2">
    <source>
        <dbReference type="Pfam" id="PF00326"/>
    </source>
</evidence>
<comment type="caution">
    <text evidence="3">The sequence shown here is derived from an EMBL/GenBank/DDBJ whole genome shotgun (WGS) entry which is preliminary data.</text>
</comment>
<dbReference type="PANTHER" id="PTHR42776">
    <property type="entry name" value="SERINE PEPTIDASE S9 FAMILY MEMBER"/>
    <property type="match status" value="1"/>
</dbReference>
<dbReference type="SUPFAM" id="SSF53474">
    <property type="entry name" value="alpha/beta-Hydrolases"/>
    <property type="match status" value="1"/>
</dbReference>
<proteinExistence type="predicted"/>
<dbReference type="InterPro" id="IPR001375">
    <property type="entry name" value="Peptidase_S9_cat"/>
</dbReference>
<dbReference type="EMBL" id="JAWDIP010000003">
    <property type="protein sequence ID" value="MDY0393408.1"/>
    <property type="molecule type" value="Genomic_DNA"/>
</dbReference>
<dbReference type="InterPro" id="IPR029058">
    <property type="entry name" value="AB_hydrolase_fold"/>
</dbReference>
<evidence type="ECO:0000256" key="1">
    <source>
        <dbReference type="ARBA" id="ARBA00022801"/>
    </source>
</evidence>
<keyword evidence="4" id="KW-1185">Reference proteome</keyword>
<sequence>MQPFFEKIAPLNHTDNISAPLMMFHGRNDTRVPVTEAEQLNKDLKEKGKETELFIFENEGHQTERLENHIFMNTKIVTFMNEHLKGE</sequence>
<name>A0ABU5C270_9BACI</name>
<dbReference type="Pfam" id="PF00326">
    <property type="entry name" value="Peptidase_S9"/>
    <property type="match status" value="1"/>
</dbReference>
<evidence type="ECO:0000313" key="3">
    <source>
        <dbReference type="EMBL" id="MDY0393408.1"/>
    </source>
</evidence>
<feature type="domain" description="Peptidase S9 prolyl oligopeptidase catalytic" evidence="2">
    <location>
        <begin position="5"/>
        <end position="86"/>
    </location>
</feature>
<gene>
    <name evidence="3" type="ORF">RWE15_01900</name>
</gene>
<organism evidence="3 4">
    <name type="scientific">Tigheibacillus halophilus</name>
    <dbReference type="NCBI Taxonomy" id="361280"/>
    <lineage>
        <taxon>Bacteria</taxon>
        <taxon>Bacillati</taxon>
        <taxon>Bacillota</taxon>
        <taxon>Bacilli</taxon>
        <taxon>Bacillales</taxon>
        <taxon>Bacillaceae</taxon>
        <taxon>Tigheibacillus</taxon>
    </lineage>
</organism>
<keyword evidence="1" id="KW-0378">Hydrolase</keyword>
<dbReference type="Gene3D" id="3.40.50.1820">
    <property type="entry name" value="alpha/beta hydrolase"/>
    <property type="match status" value="1"/>
</dbReference>
<dbReference type="PANTHER" id="PTHR42776:SF27">
    <property type="entry name" value="DIPEPTIDYL PEPTIDASE FAMILY MEMBER 6"/>
    <property type="match status" value="1"/>
</dbReference>
<dbReference type="Proteomes" id="UP001281447">
    <property type="component" value="Unassembled WGS sequence"/>
</dbReference>
<protein>
    <submittedName>
        <fullName evidence="3">Prolyl oligopeptidase family serine peptidase</fullName>
    </submittedName>
</protein>
<reference evidence="3 4" key="1">
    <citation type="submission" date="2023-10" db="EMBL/GenBank/DDBJ databases">
        <title>Virgibacillus halophilus 5B73C genome.</title>
        <authorList>
            <person name="Miliotis G."/>
            <person name="Sengupta P."/>
            <person name="Hameed A."/>
            <person name="Chuvochina M."/>
            <person name="Mcdonagh F."/>
            <person name="Simpson A.C."/>
            <person name="Singh N.K."/>
            <person name="Rekha P.D."/>
            <person name="Raman K."/>
            <person name="Hugenholtz P."/>
            <person name="Venkateswaran K."/>
        </authorList>
    </citation>
    <scope>NUCLEOTIDE SEQUENCE [LARGE SCALE GENOMIC DNA]</scope>
    <source>
        <strain evidence="3 4">5B73C</strain>
    </source>
</reference>
<evidence type="ECO:0000313" key="4">
    <source>
        <dbReference type="Proteomes" id="UP001281447"/>
    </source>
</evidence>
<accession>A0ABU5C270</accession>